<dbReference type="Proteomes" id="UP000186917">
    <property type="component" value="Unassembled WGS sequence"/>
</dbReference>
<evidence type="ECO:0000313" key="13">
    <source>
        <dbReference type="Proteomes" id="UP000186917"/>
    </source>
</evidence>
<evidence type="ECO:0000256" key="2">
    <source>
        <dbReference type="ARBA" id="ARBA00022448"/>
    </source>
</evidence>
<organism evidence="12 13">
    <name type="scientific">Filimonas lacunae</name>
    <dbReference type="NCBI Taxonomy" id="477680"/>
    <lineage>
        <taxon>Bacteria</taxon>
        <taxon>Pseudomonadati</taxon>
        <taxon>Bacteroidota</taxon>
        <taxon>Chitinophagia</taxon>
        <taxon>Chitinophagales</taxon>
        <taxon>Chitinophagaceae</taxon>
        <taxon>Filimonas</taxon>
    </lineage>
</organism>
<keyword evidence="3 8" id="KW-1134">Transmembrane beta strand</keyword>
<evidence type="ECO:0000256" key="9">
    <source>
        <dbReference type="RuleBase" id="RU003357"/>
    </source>
</evidence>
<comment type="subcellular location">
    <subcellularLocation>
        <location evidence="1 8">Cell outer membrane</location>
        <topology evidence="1 8">Multi-pass membrane protein</topology>
    </subcellularLocation>
</comment>
<dbReference type="NCBIfam" id="TIGR04057">
    <property type="entry name" value="SusC_RagA_signa"/>
    <property type="match status" value="1"/>
</dbReference>
<dbReference type="SUPFAM" id="SSF56935">
    <property type="entry name" value="Porins"/>
    <property type="match status" value="1"/>
</dbReference>
<dbReference type="InterPro" id="IPR023996">
    <property type="entry name" value="TonB-dep_OMP_SusC/RagA"/>
</dbReference>
<keyword evidence="7 8" id="KW-0998">Cell outer membrane</keyword>
<name>A0A173MAE4_9BACT</name>
<keyword evidence="6 8" id="KW-0472">Membrane</keyword>
<evidence type="ECO:0000259" key="10">
    <source>
        <dbReference type="Pfam" id="PF00593"/>
    </source>
</evidence>
<dbReference type="InterPro" id="IPR012910">
    <property type="entry name" value="Plug_dom"/>
</dbReference>
<dbReference type="STRING" id="477680.SAMN05421788_110247"/>
<protein>
    <submittedName>
        <fullName evidence="12">TonB-linked outer membrane protein, SusC/RagA family</fullName>
    </submittedName>
</protein>
<dbReference type="KEGG" id="fln:FLA_0507"/>
<dbReference type="PROSITE" id="PS52016">
    <property type="entry name" value="TONB_DEPENDENT_REC_3"/>
    <property type="match status" value="1"/>
</dbReference>
<dbReference type="PROSITE" id="PS00018">
    <property type="entry name" value="EF_HAND_1"/>
    <property type="match status" value="1"/>
</dbReference>
<evidence type="ECO:0000259" key="11">
    <source>
        <dbReference type="Pfam" id="PF07715"/>
    </source>
</evidence>
<dbReference type="Pfam" id="PF00593">
    <property type="entry name" value="TonB_dep_Rec_b-barrel"/>
    <property type="match status" value="1"/>
</dbReference>
<evidence type="ECO:0000256" key="6">
    <source>
        <dbReference type="ARBA" id="ARBA00023136"/>
    </source>
</evidence>
<evidence type="ECO:0000313" key="12">
    <source>
        <dbReference type="EMBL" id="SIT31652.1"/>
    </source>
</evidence>
<dbReference type="Gene3D" id="2.60.40.1120">
    <property type="entry name" value="Carboxypeptidase-like, regulatory domain"/>
    <property type="match status" value="1"/>
</dbReference>
<dbReference type="InterPro" id="IPR023997">
    <property type="entry name" value="TonB-dep_OMP_SusC/RagA_CS"/>
</dbReference>
<dbReference type="Pfam" id="PF07715">
    <property type="entry name" value="Plug"/>
    <property type="match status" value="1"/>
</dbReference>
<gene>
    <name evidence="12" type="ORF">SAMN05421788_110247</name>
</gene>
<evidence type="ECO:0000256" key="4">
    <source>
        <dbReference type="ARBA" id="ARBA00022692"/>
    </source>
</evidence>
<dbReference type="InterPro" id="IPR000531">
    <property type="entry name" value="Beta-barrel_TonB"/>
</dbReference>
<keyword evidence="5 9" id="KW-0798">TonB box</keyword>
<feature type="domain" description="TonB-dependent receptor plug" evidence="11">
    <location>
        <begin position="142"/>
        <end position="261"/>
    </location>
</feature>
<keyword evidence="4 8" id="KW-0812">Transmembrane</keyword>
<comment type="similarity">
    <text evidence="8 9">Belongs to the TonB-dependent receptor family.</text>
</comment>
<feature type="domain" description="TonB-dependent receptor-like beta-barrel" evidence="10">
    <location>
        <begin position="330"/>
        <end position="871"/>
    </location>
</feature>
<keyword evidence="13" id="KW-1185">Reference proteome</keyword>
<dbReference type="Gene3D" id="2.40.170.20">
    <property type="entry name" value="TonB-dependent receptor, beta-barrel domain"/>
    <property type="match status" value="1"/>
</dbReference>
<evidence type="ECO:0000256" key="5">
    <source>
        <dbReference type="ARBA" id="ARBA00023077"/>
    </source>
</evidence>
<dbReference type="RefSeq" id="WP_231940380.1">
    <property type="nucleotide sequence ID" value="NZ_AP017422.1"/>
</dbReference>
<dbReference type="Pfam" id="PF13715">
    <property type="entry name" value="CarbopepD_reg_2"/>
    <property type="match status" value="1"/>
</dbReference>
<evidence type="ECO:0000256" key="8">
    <source>
        <dbReference type="PROSITE-ProRule" id="PRU01360"/>
    </source>
</evidence>
<evidence type="ECO:0000256" key="7">
    <source>
        <dbReference type="ARBA" id="ARBA00023237"/>
    </source>
</evidence>
<reference evidence="13" key="1">
    <citation type="submission" date="2017-01" db="EMBL/GenBank/DDBJ databases">
        <authorList>
            <person name="Varghese N."/>
            <person name="Submissions S."/>
        </authorList>
    </citation>
    <scope>NUCLEOTIDE SEQUENCE [LARGE SCALE GENOMIC DNA]</scope>
    <source>
        <strain evidence="13">DSM 21054</strain>
    </source>
</reference>
<dbReference type="InterPro" id="IPR037066">
    <property type="entry name" value="Plug_dom_sf"/>
</dbReference>
<accession>A0A173MAE4</accession>
<keyword evidence="2 8" id="KW-0813">Transport</keyword>
<dbReference type="NCBIfam" id="TIGR04056">
    <property type="entry name" value="OMP_RagA_SusC"/>
    <property type="match status" value="1"/>
</dbReference>
<sequence length="1096" mass="122057">MLKRIVPVIYTLLLLCCFMPVQRIYAQNAAEPITLVRGKVINAKDKTPIDGALVAEIDKDDRIIKGVTTDLEGNYALKVSNPKNRISVAFIGYKSEVSSIGGKAVHNFQLTHSGKDMDEVIVVADKKNNNGMMSISDKYRTTAAASISAKEMEEMQASSIDQALQGRLPGVDITAASGDPGAAMSIKIRGTASINSNDNPLIVVDGMPYETSVPSDFNFGTADEQGYASLLNIAPSDIKDITVLKDAAATAVWGSQAASGVLIINTKRGAMGSPSLTYTMKASLTFAPKAIPMLNGDQYSTLMPEMVMNRNGSPLNTQTQKEFSYDPTDPYWYYNYSNNTNWVEAITRMGYVQDHNLSMSGGGQKAKYYASVGYYDYKGITIGTGLTRMNARINLDYNVSDRIRFRSDLSYTHSNTARNYVNNTDGSDGIRNIAYLKMPNMSIYEYDKYGNLTPNYLSPVANTQGYYPGTYNPLAMAETAINKIIGERIVPHFNLQYDIKPKRLMLVSDVQFDINNTKNNTFLPQEATGRPWIETTVNRAYDGDGDAFSVQTKTSLSYTPELSEDHSASFFTSLMTSDYKYVSHQSQTANIASSVTQDPSVPGRTSGTGLAIGSSQTQTRTVGLLFSGQYDYKKRYIINGSIRGDGNSRFGPNHRYGLFPAVSTRWRAADEPFLAKAHAKWMDDFSVRASYGHSGRAPKYDYTFYNTYSSYNFTYLGQSAVFPSAMRLNDLRWEVNKGLNLGFNLSMFQRRIMVDLDFYRNRISDMFYSDLQIPTYSGFNTVDMNVGTMDNQGWELGLTATVIRKKDITLDLNFNISHNDNVIREISEFYPKESGSVTANGSYKSILQVGNPFGSFYGYRYKGVYKDKASTIARDKGGKPIVGPNGQTVYMRFNYPSTDYVFQPGDAMYEDVNHDGTINYMDVVYLGNGNPKFSGGFGATLTLKRNLKITAFFNYRMGADVINSTKMTTTNMYGYSNQSTATLRRWRKEGDVTDMPRALYASGYNWLGSDRYVEDASFVRLRTVTARYTLPQDIVSKLHLKALSAYITAENLLTFTRYTGQDPEVTLKGSDPFRVATDYSMTPPPMIFTFGLTTTF</sequence>
<evidence type="ECO:0000256" key="1">
    <source>
        <dbReference type="ARBA" id="ARBA00004571"/>
    </source>
</evidence>
<evidence type="ECO:0000256" key="3">
    <source>
        <dbReference type="ARBA" id="ARBA00022452"/>
    </source>
</evidence>
<dbReference type="EMBL" id="FTOR01000010">
    <property type="protein sequence ID" value="SIT31652.1"/>
    <property type="molecule type" value="Genomic_DNA"/>
</dbReference>
<dbReference type="InterPro" id="IPR008969">
    <property type="entry name" value="CarboxyPept-like_regulatory"/>
</dbReference>
<dbReference type="AlphaFoldDB" id="A0A173MAE4"/>
<proteinExistence type="inferred from homology"/>
<dbReference type="InterPro" id="IPR039426">
    <property type="entry name" value="TonB-dep_rcpt-like"/>
</dbReference>
<dbReference type="InterPro" id="IPR036942">
    <property type="entry name" value="Beta-barrel_TonB_sf"/>
</dbReference>
<dbReference type="SUPFAM" id="SSF49464">
    <property type="entry name" value="Carboxypeptidase regulatory domain-like"/>
    <property type="match status" value="1"/>
</dbReference>
<dbReference type="Gene3D" id="2.170.130.10">
    <property type="entry name" value="TonB-dependent receptor, plug domain"/>
    <property type="match status" value="1"/>
</dbReference>
<dbReference type="GO" id="GO:0009279">
    <property type="term" value="C:cell outer membrane"/>
    <property type="evidence" value="ECO:0007669"/>
    <property type="project" value="UniProtKB-SubCell"/>
</dbReference>
<dbReference type="InterPro" id="IPR018247">
    <property type="entry name" value="EF_Hand_1_Ca_BS"/>
</dbReference>